<dbReference type="Proteomes" id="UP000317043">
    <property type="component" value="Unassembled WGS sequence"/>
</dbReference>
<dbReference type="EMBL" id="VFOW01000001">
    <property type="protein sequence ID" value="TQL78289.1"/>
    <property type="molecule type" value="Genomic_DNA"/>
</dbReference>
<dbReference type="CDD" id="cd12797">
    <property type="entry name" value="M23_peptidase"/>
    <property type="match status" value="1"/>
</dbReference>
<dbReference type="InterPro" id="IPR050570">
    <property type="entry name" value="Cell_wall_metabolism_enzyme"/>
</dbReference>
<feature type="chain" id="PRO_5022010987" evidence="1">
    <location>
        <begin position="28"/>
        <end position="335"/>
    </location>
</feature>
<dbReference type="Gene3D" id="2.70.70.10">
    <property type="entry name" value="Glucose Permease (Domain IIA)"/>
    <property type="match status" value="1"/>
</dbReference>
<comment type="caution">
    <text evidence="3">The sequence shown here is derived from an EMBL/GenBank/DDBJ whole genome shotgun (WGS) entry which is preliminary data.</text>
</comment>
<dbReference type="RefSeq" id="WP_142042501.1">
    <property type="nucleotide sequence ID" value="NZ_JBHTGS010000004.1"/>
</dbReference>
<dbReference type="SUPFAM" id="SSF51261">
    <property type="entry name" value="Duplicated hybrid motif"/>
    <property type="match status" value="1"/>
</dbReference>
<evidence type="ECO:0000256" key="1">
    <source>
        <dbReference type="SAM" id="SignalP"/>
    </source>
</evidence>
<evidence type="ECO:0000313" key="3">
    <source>
        <dbReference type="EMBL" id="TQL78289.1"/>
    </source>
</evidence>
<gene>
    <name evidence="3" type="ORF">FB566_3872</name>
</gene>
<dbReference type="InterPro" id="IPR016047">
    <property type="entry name" value="M23ase_b-sheet_dom"/>
</dbReference>
<dbReference type="AlphaFoldDB" id="A0A543B0E1"/>
<protein>
    <submittedName>
        <fullName evidence="3">Murein DD-endopeptidase MepM/ murein hydrolase activator NlpD</fullName>
    </submittedName>
</protein>
<dbReference type="Pfam" id="PF01551">
    <property type="entry name" value="Peptidase_M23"/>
    <property type="match status" value="1"/>
</dbReference>
<dbReference type="OrthoDB" id="5496837at2"/>
<keyword evidence="1" id="KW-0732">Signal</keyword>
<dbReference type="InterPro" id="IPR011055">
    <property type="entry name" value="Dup_hybrid_motif"/>
</dbReference>
<evidence type="ECO:0000313" key="4">
    <source>
        <dbReference type="Proteomes" id="UP000317043"/>
    </source>
</evidence>
<sequence length="335" mass="35172">MRSVLLTTVAAAVLTTGIVAAPTITQADDPTTCVPAESEQHGIATFGYFSSQFETASTIHTIALERHLPERASLIAITASMADTGLLNQQPDDDADGVGIFGWTPSEAIGDAEQLSDPGYSAGRFFDRMVEVGGWQDMPPAQVARVVQGEAKGTVYAENQASARVLMTMLQGSIDCLPVVSPGEYTHPTPGVSAGGGFRTPDGPGHDGIDFSGYRGTPILAAGDGTVVTVLCNAHTADGAPYSCDVDGSPQVLGCGWYLEILHTDQTVTRYCHFESEPPVAVGERVSAGQEIGTMGSSGNSSGPHLHFETHMAYPAWPGTAVDPRDYLAKRGVRF</sequence>
<evidence type="ECO:0000259" key="2">
    <source>
        <dbReference type="Pfam" id="PF01551"/>
    </source>
</evidence>
<proteinExistence type="predicted"/>
<keyword evidence="4" id="KW-1185">Reference proteome</keyword>
<feature type="domain" description="M23ase beta-sheet core" evidence="2">
    <location>
        <begin position="205"/>
        <end position="312"/>
    </location>
</feature>
<accession>A0A543B0E1</accession>
<keyword evidence="3" id="KW-0378">Hydrolase</keyword>
<organism evidence="3 4">
    <name type="scientific">Stackebrandtia endophytica</name>
    <dbReference type="NCBI Taxonomy" id="1496996"/>
    <lineage>
        <taxon>Bacteria</taxon>
        <taxon>Bacillati</taxon>
        <taxon>Actinomycetota</taxon>
        <taxon>Actinomycetes</taxon>
        <taxon>Glycomycetales</taxon>
        <taxon>Glycomycetaceae</taxon>
        <taxon>Stackebrandtia</taxon>
    </lineage>
</organism>
<dbReference type="PANTHER" id="PTHR21666">
    <property type="entry name" value="PEPTIDASE-RELATED"/>
    <property type="match status" value="1"/>
</dbReference>
<name>A0A543B0E1_9ACTN</name>
<feature type="signal peptide" evidence="1">
    <location>
        <begin position="1"/>
        <end position="27"/>
    </location>
</feature>
<reference evidence="3 4" key="1">
    <citation type="submission" date="2019-06" db="EMBL/GenBank/DDBJ databases">
        <title>Sequencing the genomes of 1000 actinobacteria strains.</title>
        <authorList>
            <person name="Klenk H.-P."/>
        </authorList>
    </citation>
    <scope>NUCLEOTIDE SEQUENCE [LARGE SCALE GENOMIC DNA]</scope>
    <source>
        <strain evidence="3 4">DSM 45928</strain>
    </source>
</reference>
<dbReference type="PANTHER" id="PTHR21666:SF270">
    <property type="entry name" value="MUREIN HYDROLASE ACTIVATOR ENVC"/>
    <property type="match status" value="1"/>
</dbReference>
<dbReference type="InParanoid" id="A0A543B0E1"/>
<dbReference type="GO" id="GO:0004222">
    <property type="term" value="F:metalloendopeptidase activity"/>
    <property type="evidence" value="ECO:0007669"/>
    <property type="project" value="TreeGrafter"/>
</dbReference>